<protein>
    <recommendedName>
        <fullName evidence="2">SecDF P1 head subdomain domain-containing protein</fullName>
    </recommendedName>
</protein>
<evidence type="ECO:0000313" key="3">
    <source>
        <dbReference type="EMBL" id="SMQ73003.1"/>
    </source>
</evidence>
<feature type="domain" description="SecDF P1 head subdomain" evidence="2">
    <location>
        <begin position="30"/>
        <end position="116"/>
    </location>
</feature>
<evidence type="ECO:0000259" key="2">
    <source>
        <dbReference type="Pfam" id="PF22599"/>
    </source>
</evidence>
<accession>A0A1Y6FKM9</accession>
<feature type="chain" id="PRO_5012283266" description="SecDF P1 head subdomain domain-containing protein" evidence="1">
    <location>
        <begin position="24"/>
        <end position="130"/>
    </location>
</feature>
<dbReference type="Proteomes" id="UP000194474">
    <property type="component" value="Unassembled WGS sequence"/>
</dbReference>
<dbReference type="Pfam" id="PF22599">
    <property type="entry name" value="SecDF_P1_head"/>
    <property type="match status" value="1"/>
</dbReference>
<dbReference type="EMBL" id="FXWK01000001">
    <property type="protein sequence ID" value="SMQ73003.1"/>
    <property type="molecule type" value="Genomic_DNA"/>
</dbReference>
<dbReference type="Gene3D" id="3.30.1360.200">
    <property type="match status" value="1"/>
</dbReference>
<name>A0A1Y6FKM9_9HYPH</name>
<evidence type="ECO:0000256" key="1">
    <source>
        <dbReference type="SAM" id="SignalP"/>
    </source>
</evidence>
<sequence length="130" mass="13653">MIWTVKSILAAVALLALAAPAVAQSNTVLEVMSASVGRDDQTGQPALKISLTGDGRAGLAEFTARHVNRVVDVLVEGAVVTSPWIGSPLDSDWIIVTGPFSGSELDAMAEQINRGSGEVVLRARKDKSRQ</sequence>
<evidence type="ECO:0000313" key="4">
    <source>
        <dbReference type="Proteomes" id="UP000194474"/>
    </source>
</evidence>
<keyword evidence="1" id="KW-0732">Signal</keyword>
<dbReference type="AlphaFoldDB" id="A0A1Y6FKM9"/>
<dbReference type="InterPro" id="IPR054384">
    <property type="entry name" value="SecDF_P1_head"/>
</dbReference>
<organism evidence="3 4">
    <name type="scientific">Devosia lucknowensis</name>
    <dbReference type="NCBI Taxonomy" id="1096929"/>
    <lineage>
        <taxon>Bacteria</taxon>
        <taxon>Pseudomonadati</taxon>
        <taxon>Pseudomonadota</taxon>
        <taxon>Alphaproteobacteria</taxon>
        <taxon>Hyphomicrobiales</taxon>
        <taxon>Devosiaceae</taxon>
        <taxon>Devosia</taxon>
    </lineage>
</organism>
<reference evidence="4" key="1">
    <citation type="submission" date="2017-04" db="EMBL/GenBank/DDBJ databases">
        <authorList>
            <person name="Varghese N."/>
            <person name="Submissions S."/>
        </authorList>
    </citation>
    <scope>NUCLEOTIDE SEQUENCE [LARGE SCALE GENOMIC DNA]</scope>
</reference>
<keyword evidence="4" id="KW-1185">Reference proteome</keyword>
<feature type="signal peptide" evidence="1">
    <location>
        <begin position="1"/>
        <end position="23"/>
    </location>
</feature>
<proteinExistence type="predicted"/>
<gene>
    <name evidence="3" type="ORF">SAMN06295905_2218</name>
</gene>